<dbReference type="EMBL" id="GBXM01062770">
    <property type="protein sequence ID" value="JAH45807.1"/>
    <property type="molecule type" value="Transcribed_RNA"/>
</dbReference>
<dbReference type="AlphaFoldDB" id="A0A0E9SX35"/>
<organism evidence="1">
    <name type="scientific">Anguilla anguilla</name>
    <name type="common">European freshwater eel</name>
    <name type="synonym">Muraena anguilla</name>
    <dbReference type="NCBI Taxonomy" id="7936"/>
    <lineage>
        <taxon>Eukaryota</taxon>
        <taxon>Metazoa</taxon>
        <taxon>Chordata</taxon>
        <taxon>Craniata</taxon>
        <taxon>Vertebrata</taxon>
        <taxon>Euteleostomi</taxon>
        <taxon>Actinopterygii</taxon>
        <taxon>Neopterygii</taxon>
        <taxon>Teleostei</taxon>
        <taxon>Anguilliformes</taxon>
        <taxon>Anguillidae</taxon>
        <taxon>Anguilla</taxon>
    </lineage>
</organism>
<protein>
    <submittedName>
        <fullName evidence="1">Uncharacterized protein</fullName>
    </submittedName>
</protein>
<evidence type="ECO:0000313" key="1">
    <source>
        <dbReference type="EMBL" id="JAH45807.1"/>
    </source>
</evidence>
<reference evidence="1" key="1">
    <citation type="submission" date="2014-11" db="EMBL/GenBank/DDBJ databases">
        <authorList>
            <person name="Amaro Gonzalez C."/>
        </authorList>
    </citation>
    <scope>NUCLEOTIDE SEQUENCE</scope>
</reference>
<sequence length="23" mass="2699">MCSRLVICHSISRTISYIFAELR</sequence>
<name>A0A0E9SX35_ANGAN</name>
<accession>A0A0E9SX35</accession>
<reference evidence="1" key="2">
    <citation type="journal article" date="2015" name="Fish Shellfish Immunol.">
        <title>Early steps in the European eel (Anguilla anguilla)-Vibrio vulnificus interaction in the gills: Role of the RtxA13 toxin.</title>
        <authorList>
            <person name="Callol A."/>
            <person name="Pajuelo D."/>
            <person name="Ebbesson L."/>
            <person name="Teles M."/>
            <person name="MacKenzie S."/>
            <person name="Amaro C."/>
        </authorList>
    </citation>
    <scope>NUCLEOTIDE SEQUENCE</scope>
</reference>
<proteinExistence type="predicted"/>